<comment type="caution">
    <text evidence="8">The sequence shown here is derived from an EMBL/GenBank/DDBJ whole genome shotgun (WGS) entry which is preliminary data.</text>
</comment>
<dbReference type="InterPro" id="IPR036267">
    <property type="entry name" value="RuvA_C_sf"/>
</dbReference>
<evidence type="ECO:0000256" key="1">
    <source>
        <dbReference type="ARBA" id="ARBA00022490"/>
    </source>
</evidence>
<dbReference type="EMBL" id="SGWY01000002">
    <property type="protein sequence ID" value="RZS66153.1"/>
    <property type="molecule type" value="Genomic_DNA"/>
</dbReference>
<comment type="subcellular location">
    <subcellularLocation>
        <location evidence="6">Cytoplasm</location>
    </subcellularLocation>
</comment>
<accession>A0A4Q7MFE7</accession>
<evidence type="ECO:0000256" key="2">
    <source>
        <dbReference type="ARBA" id="ARBA00022763"/>
    </source>
</evidence>
<evidence type="ECO:0000256" key="5">
    <source>
        <dbReference type="ARBA" id="ARBA00023204"/>
    </source>
</evidence>
<evidence type="ECO:0000313" key="9">
    <source>
        <dbReference type="Proteomes" id="UP000293289"/>
    </source>
</evidence>
<dbReference type="GO" id="GO:0006310">
    <property type="term" value="P:DNA recombination"/>
    <property type="evidence" value="ECO:0007669"/>
    <property type="project" value="UniProtKB-UniRule"/>
</dbReference>
<dbReference type="OrthoDB" id="5293449at2"/>
<comment type="similarity">
    <text evidence="6">Belongs to the RuvA family.</text>
</comment>
<dbReference type="HAMAP" id="MF_00031">
    <property type="entry name" value="DNA_HJ_migration_RuvA"/>
    <property type="match status" value="1"/>
</dbReference>
<protein>
    <recommendedName>
        <fullName evidence="6">Holliday junction branch migration complex subunit RuvA</fullName>
    </recommendedName>
</protein>
<dbReference type="InterPro" id="IPR010994">
    <property type="entry name" value="RuvA_2-like"/>
</dbReference>
<dbReference type="InterPro" id="IPR000085">
    <property type="entry name" value="RuvA"/>
</dbReference>
<dbReference type="Pfam" id="PF14520">
    <property type="entry name" value="HHH_5"/>
    <property type="match status" value="1"/>
</dbReference>
<dbReference type="GO" id="GO:0000400">
    <property type="term" value="F:four-way junction DNA binding"/>
    <property type="evidence" value="ECO:0007669"/>
    <property type="project" value="UniProtKB-UniRule"/>
</dbReference>
<dbReference type="GO" id="GO:0005524">
    <property type="term" value="F:ATP binding"/>
    <property type="evidence" value="ECO:0007669"/>
    <property type="project" value="InterPro"/>
</dbReference>
<dbReference type="Gene3D" id="2.40.50.140">
    <property type="entry name" value="Nucleic acid-binding proteins"/>
    <property type="match status" value="1"/>
</dbReference>
<dbReference type="Proteomes" id="UP000293289">
    <property type="component" value="Unassembled WGS sequence"/>
</dbReference>
<keyword evidence="8" id="KW-0547">Nucleotide-binding</keyword>
<dbReference type="SUPFAM" id="SSF46929">
    <property type="entry name" value="DNA helicase RuvA subunit, C-terminal domain"/>
    <property type="match status" value="1"/>
</dbReference>
<organism evidence="8 9">
    <name type="scientific">Agromyces ramosus</name>
    <dbReference type="NCBI Taxonomy" id="33879"/>
    <lineage>
        <taxon>Bacteria</taxon>
        <taxon>Bacillati</taxon>
        <taxon>Actinomycetota</taxon>
        <taxon>Actinomycetes</taxon>
        <taxon>Micrococcales</taxon>
        <taxon>Microbacteriaceae</taxon>
        <taxon>Agromyces</taxon>
    </lineage>
</organism>
<evidence type="ECO:0000313" key="8">
    <source>
        <dbReference type="EMBL" id="RZS66153.1"/>
    </source>
</evidence>
<keyword evidence="4 6" id="KW-0233">DNA recombination</keyword>
<keyword evidence="8" id="KW-0347">Helicase</keyword>
<dbReference type="AlphaFoldDB" id="A0A4Q7MFE7"/>
<evidence type="ECO:0000256" key="4">
    <source>
        <dbReference type="ARBA" id="ARBA00023172"/>
    </source>
</evidence>
<dbReference type="GO" id="GO:0009379">
    <property type="term" value="C:Holliday junction helicase complex"/>
    <property type="evidence" value="ECO:0007669"/>
    <property type="project" value="InterPro"/>
</dbReference>
<keyword evidence="8" id="KW-0067">ATP-binding</keyword>
<dbReference type="SUPFAM" id="SSF50249">
    <property type="entry name" value="Nucleic acid-binding proteins"/>
    <property type="match status" value="1"/>
</dbReference>
<dbReference type="InterPro" id="IPR013849">
    <property type="entry name" value="DNA_helicase_Holl-junc_RuvA_I"/>
</dbReference>
<feature type="domain" description="Helix-hairpin-helix DNA-binding motif class 1" evidence="7">
    <location>
        <begin position="72"/>
        <end position="91"/>
    </location>
</feature>
<dbReference type="GO" id="GO:0009378">
    <property type="term" value="F:four-way junction helicase activity"/>
    <property type="evidence" value="ECO:0007669"/>
    <property type="project" value="InterPro"/>
</dbReference>
<dbReference type="GO" id="GO:0005737">
    <property type="term" value="C:cytoplasm"/>
    <property type="evidence" value="ECO:0007669"/>
    <property type="project" value="UniProtKB-SubCell"/>
</dbReference>
<evidence type="ECO:0000259" key="7">
    <source>
        <dbReference type="SMART" id="SM00278"/>
    </source>
</evidence>
<comment type="subunit">
    <text evidence="6">Homotetramer. Forms an RuvA(8)-RuvB(12)-Holliday junction (HJ) complex. HJ DNA is sandwiched between 2 RuvA tetramers; dsDNA enters through RuvA and exits via RuvB. An RuvB hexamer assembles on each DNA strand where it exits the tetramer. Each RuvB hexamer is contacted by two RuvA subunits (via domain III) on 2 adjacent RuvB subunits; this complex drives branch migration. In the full resolvosome a probable DNA-RuvA(4)-RuvB(12)-RuvC(2) complex forms which resolves the HJ.</text>
</comment>
<keyword evidence="8" id="KW-0378">Hydrolase</keyword>
<dbReference type="GO" id="GO:0006281">
    <property type="term" value="P:DNA repair"/>
    <property type="evidence" value="ECO:0007669"/>
    <property type="project" value="UniProtKB-UniRule"/>
</dbReference>
<keyword evidence="9" id="KW-1185">Reference proteome</keyword>
<comment type="domain">
    <text evidence="6">Has three domains with a flexible linker between the domains II and III and assumes an 'L' shape. Domain III is highly mobile and contacts RuvB.</text>
</comment>
<keyword evidence="1 6" id="KW-0963">Cytoplasm</keyword>
<sequence length="206" mass="20774">MISSLRGRVLTAAGNSVVIEVGGVGFHVNATPALALASRPGEEITVHTSLIVREDALTLFGFASRDELDVFELLIGVTGVGPKSALGVLSALSPEQVAAAVQGDDDAVFRKVSGIGPKTAKLITVSLAGKLVATTTRPAPAAVVTGGVAESVLAALTGLGWSERVAADAVDETMAAASEVEAASVPAVLRLTLSRLGPAQQTGRAR</sequence>
<dbReference type="InterPro" id="IPR003583">
    <property type="entry name" value="Hlx-hairpin-Hlx_DNA-bd_motif"/>
</dbReference>
<evidence type="ECO:0000256" key="3">
    <source>
        <dbReference type="ARBA" id="ARBA00023125"/>
    </source>
</evidence>
<keyword evidence="2 6" id="KW-0227">DNA damage</keyword>
<evidence type="ECO:0000256" key="6">
    <source>
        <dbReference type="HAMAP-Rule" id="MF_00031"/>
    </source>
</evidence>
<reference evidence="8 9" key="1">
    <citation type="submission" date="2019-02" db="EMBL/GenBank/DDBJ databases">
        <title>Genomic Encyclopedia of Type Strains, Phase IV (KMG-IV): sequencing the most valuable type-strain genomes for metagenomic binning, comparative biology and taxonomic classification.</title>
        <authorList>
            <person name="Goeker M."/>
        </authorList>
    </citation>
    <scope>NUCLEOTIDE SEQUENCE [LARGE SCALE GENOMIC DNA]</scope>
    <source>
        <strain evidence="8 9">DSM 43045</strain>
    </source>
</reference>
<dbReference type="Pfam" id="PF01330">
    <property type="entry name" value="RuvA_N"/>
    <property type="match status" value="1"/>
</dbReference>
<dbReference type="Gene3D" id="1.10.150.20">
    <property type="entry name" value="5' to 3' exonuclease, C-terminal subdomain"/>
    <property type="match status" value="1"/>
</dbReference>
<dbReference type="InterPro" id="IPR012340">
    <property type="entry name" value="NA-bd_OB-fold"/>
</dbReference>
<gene>
    <name evidence="6" type="primary">ruvA</name>
    <name evidence="8" type="ORF">EV187_1872</name>
</gene>
<dbReference type="SMART" id="SM00278">
    <property type="entry name" value="HhH1"/>
    <property type="match status" value="2"/>
</dbReference>
<dbReference type="RefSeq" id="WP_130352768.1">
    <property type="nucleotide sequence ID" value="NZ_SGWY01000002.1"/>
</dbReference>
<dbReference type="NCBIfam" id="TIGR00084">
    <property type="entry name" value="ruvA"/>
    <property type="match status" value="1"/>
</dbReference>
<feature type="domain" description="Helix-hairpin-helix DNA-binding motif class 1" evidence="7">
    <location>
        <begin position="107"/>
        <end position="126"/>
    </location>
</feature>
<comment type="caution">
    <text evidence="6">Lacks conserved residue(s) required for the propagation of feature annotation.</text>
</comment>
<dbReference type="Gene3D" id="1.10.8.10">
    <property type="entry name" value="DNA helicase RuvA subunit, C-terminal domain"/>
    <property type="match status" value="1"/>
</dbReference>
<keyword evidence="3 6" id="KW-0238">DNA-binding</keyword>
<name>A0A4Q7MFE7_9MICO</name>
<comment type="function">
    <text evidence="6">The RuvA-RuvB-RuvC complex processes Holliday junction (HJ) DNA during genetic recombination and DNA repair, while the RuvA-RuvB complex plays an important role in the rescue of blocked DNA replication forks via replication fork reversal (RFR). RuvA specifically binds to HJ cruciform DNA, conferring on it an open structure. The RuvB hexamer acts as an ATP-dependent pump, pulling dsDNA into and through the RuvAB complex. HJ branch migration allows RuvC to scan DNA until it finds its consensus sequence, where it cleaves and resolves the cruciform DNA.</text>
</comment>
<dbReference type="GO" id="GO:0048476">
    <property type="term" value="C:Holliday junction resolvase complex"/>
    <property type="evidence" value="ECO:0007669"/>
    <property type="project" value="UniProtKB-UniRule"/>
</dbReference>
<keyword evidence="5 6" id="KW-0234">DNA repair</keyword>
<dbReference type="SUPFAM" id="SSF47781">
    <property type="entry name" value="RuvA domain 2-like"/>
    <property type="match status" value="1"/>
</dbReference>
<proteinExistence type="inferred from homology"/>
<feature type="region of interest" description="Domain III" evidence="6">
    <location>
        <begin position="150"/>
        <end position="206"/>
    </location>
</feature>